<dbReference type="Proteomes" id="UP000268014">
    <property type="component" value="Unassembled WGS sequence"/>
</dbReference>
<keyword evidence="3" id="KW-1185">Reference proteome</keyword>
<dbReference type="WBParaSite" id="HPLM_0000446701-mRNA-1">
    <property type="protein sequence ID" value="HPLM_0000446701-mRNA-1"/>
    <property type="gene ID" value="HPLM_0000446701"/>
</dbReference>
<feature type="compositionally biased region" description="Low complexity" evidence="1">
    <location>
        <begin position="250"/>
        <end position="261"/>
    </location>
</feature>
<organism evidence="4">
    <name type="scientific">Haemonchus placei</name>
    <name type="common">Barber's pole worm</name>
    <dbReference type="NCBI Taxonomy" id="6290"/>
    <lineage>
        <taxon>Eukaryota</taxon>
        <taxon>Metazoa</taxon>
        <taxon>Ecdysozoa</taxon>
        <taxon>Nematoda</taxon>
        <taxon>Chromadorea</taxon>
        <taxon>Rhabditida</taxon>
        <taxon>Rhabditina</taxon>
        <taxon>Rhabditomorpha</taxon>
        <taxon>Strongyloidea</taxon>
        <taxon>Trichostrongylidae</taxon>
        <taxon>Haemonchus</taxon>
    </lineage>
</organism>
<feature type="region of interest" description="Disordered" evidence="1">
    <location>
        <begin position="1"/>
        <end position="29"/>
    </location>
</feature>
<accession>A0A0N4W3Q9</accession>
<dbReference type="AlphaFoldDB" id="A0A0N4W3Q9"/>
<protein>
    <submittedName>
        <fullName evidence="4">DUF3719 domain-containing protein</fullName>
    </submittedName>
</protein>
<dbReference type="STRING" id="6290.A0A0N4W3Q9"/>
<reference evidence="4" key="1">
    <citation type="submission" date="2017-02" db="UniProtKB">
        <authorList>
            <consortium name="WormBaseParasite"/>
        </authorList>
    </citation>
    <scope>IDENTIFICATION</scope>
</reference>
<dbReference type="EMBL" id="UZAF01016212">
    <property type="protein sequence ID" value="VDO23276.1"/>
    <property type="molecule type" value="Genomic_DNA"/>
</dbReference>
<evidence type="ECO:0000313" key="4">
    <source>
        <dbReference type="WBParaSite" id="HPLM_0000446701-mRNA-1"/>
    </source>
</evidence>
<name>A0A0N4W3Q9_HAEPC</name>
<evidence type="ECO:0000313" key="2">
    <source>
        <dbReference type="EMBL" id="VDO23276.1"/>
    </source>
</evidence>
<gene>
    <name evidence="2" type="ORF">HPLM_LOCUS4459</name>
</gene>
<feature type="region of interest" description="Disordered" evidence="1">
    <location>
        <begin position="246"/>
        <end position="279"/>
    </location>
</feature>
<evidence type="ECO:0000256" key="1">
    <source>
        <dbReference type="SAM" id="MobiDB-lite"/>
    </source>
</evidence>
<proteinExistence type="predicted"/>
<evidence type="ECO:0000313" key="3">
    <source>
        <dbReference type="Proteomes" id="UP000268014"/>
    </source>
</evidence>
<sequence length="279" mass="32549">MANGRINRGSPQMDPRVKRISNTLPSRSGRRLTLHLPVESPTRRSSYESEWSQEPHGIFRRRESFPAESRTVSQCTLLGDRHNSVALDGSRRESRDFQDFVRDVRRHSRSSFNRECYLNNSMRRELETRWLDDYIRDYYAVIEQRQKWHDMLYDLQNRRLLHEMLLLPTMEDELSSRRGLGAPSEPRVFHGMETLFEKHEYSRAGRHLRKPFLRRTALSHDAVFLPRSVEKQDDRSMFLRRKFLSTGAVSSRDSTNSTESSAPEAIFGSSVDSAGSDLG</sequence>
<dbReference type="OrthoDB" id="6247020at2759"/>
<reference evidence="2 3" key="2">
    <citation type="submission" date="2018-11" db="EMBL/GenBank/DDBJ databases">
        <authorList>
            <consortium name="Pathogen Informatics"/>
        </authorList>
    </citation>
    <scope>NUCLEOTIDE SEQUENCE [LARGE SCALE GENOMIC DNA]</scope>
    <source>
        <strain evidence="2 3">MHpl1</strain>
    </source>
</reference>